<dbReference type="InterPro" id="IPR046408">
    <property type="entry name" value="CIAPIN1"/>
</dbReference>
<dbReference type="Proteomes" id="UP000323386">
    <property type="component" value="Unassembled WGS sequence"/>
</dbReference>
<dbReference type="Pfam" id="PF05093">
    <property type="entry name" value="CIAPIN1"/>
    <property type="match status" value="1"/>
</dbReference>
<dbReference type="InterPro" id="IPR007785">
    <property type="entry name" value="Anamorsin"/>
</dbReference>
<dbReference type="Gene3D" id="3.40.50.150">
    <property type="entry name" value="Vaccinia Virus protein VP39"/>
    <property type="match status" value="1"/>
</dbReference>
<evidence type="ECO:0000256" key="9">
    <source>
        <dbReference type="ARBA" id="ARBA00023128"/>
    </source>
</evidence>
<evidence type="ECO:0000259" key="12">
    <source>
        <dbReference type="Pfam" id="PF05093"/>
    </source>
</evidence>
<dbReference type="InterPro" id="IPR031838">
    <property type="entry name" value="Dre2_N"/>
</dbReference>
<dbReference type="GO" id="GO:0051539">
    <property type="term" value="F:4 iron, 4 sulfur cluster binding"/>
    <property type="evidence" value="ECO:0007669"/>
    <property type="project" value="UniProtKB-KW"/>
</dbReference>
<feature type="short sequence motif" description="Cx2C motif 2" evidence="10">
    <location>
        <begin position="335"/>
        <end position="338"/>
    </location>
</feature>
<comment type="cofactor">
    <cofactor evidence="10">
        <name>[2Fe-2S] cluster</name>
        <dbReference type="ChEBI" id="CHEBI:190135"/>
    </cofactor>
</comment>
<evidence type="ECO:0000256" key="4">
    <source>
        <dbReference type="ARBA" id="ARBA00022490"/>
    </source>
</evidence>
<dbReference type="Pfam" id="PF16803">
    <property type="entry name" value="DRE2_N"/>
    <property type="match status" value="1"/>
</dbReference>
<evidence type="ECO:0000256" key="2">
    <source>
        <dbReference type="ARBA" id="ARBA00008169"/>
    </source>
</evidence>
<feature type="binding site" evidence="10">
    <location>
        <position position="327"/>
    </location>
    <ligand>
        <name>[4Fe-4S] cluster</name>
        <dbReference type="ChEBI" id="CHEBI:49883"/>
    </ligand>
</feature>
<evidence type="ECO:0000313" key="15">
    <source>
        <dbReference type="Proteomes" id="UP000323386"/>
    </source>
</evidence>
<dbReference type="AlphaFoldDB" id="A0A5C3F272"/>
<keyword evidence="5 10" id="KW-0001">2Fe-2S</keyword>
<feature type="binding site" evidence="10">
    <location>
        <position position="236"/>
    </location>
    <ligand>
        <name>[2Fe-2S] cluster</name>
        <dbReference type="ChEBI" id="CHEBI:190135"/>
    </ligand>
</feature>
<dbReference type="GO" id="GO:0016226">
    <property type="term" value="P:iron-sulfur cluster assembly"/>
    <property type="evidence" value="ECO:0007669"/>
    <property type="project" value="UniProtKB-UniRule"/>
</dbReference>
<feature type="binding site" evidence="10">
    <location>
        <position position="324"/>
    </location>
    <ligand>
        <name>[4Fe-4S] cluster</name>
        <dbReference type="ChEBI" id="CHEBI:49883"/>
    </ligand>
</feature>
<keyword evidence="9 10" id="KW-0496">Mitochondrion</keyword>
<dbReference type="EMBL" id="OOIP01000010">
    <property type="protein sequence ID" value="SPO38402.1"/>
    <property type="molecule type" value="Genomic_DNA"/>
</dbReference>
<feature type="domain" description="Fe-S cluster assembly protein Dre2 N-terminal" evidence="13">
    <location>
        <begin position="59"/>
        <end position="144"/>
    </location>
</feature>
<keyword evidence="4 10" id="KW-0963">Cytoplasm</keyword>
<dbReference type="GO" id="GO:0009055">
    <property type="term" value="F:electron transfer activity"/>
    <property type="evidence" value="ECO:0007669"/>
    <property type="project" value="UniProtKB-UniRule"/>
</dbReference>
<evidence type="ECO:0000259" key="13">
    <source>
        <dbReference type="Pfam" id="PF16803"/>
    </source>
</evidence>
<evidence type="ECO:0000256" key="11">
    <source>
        <dbReference type="SAM" id="MobiDB-lite"/>
    </source>
</evidence>
<dbReference type="OrthoDB" id="311633at2759"/>
<keyword evidence="15" id="KW-1185">Reference proteome</keyword>
<accession>A0A5C3F272</accession>
<dbReference type="GO" id="GO:0046872">
    <property type="term" value="F:metal ion binding"/>
    <property type="evidence" value="ECO:0007669"/>
    <property type="project" value="UniProtKB-KW"/>
</dbReference>
<dbReference type="HAMAP" id="MF_03115">
    <property type="entry name" value="Anamorsin"/>
    <property type="match status" value="1"/>
</dbReference>
<feature type="binding site" evidence="10">
    <location>
        <position position="254"/>
    </location>
    <ligand>
        <name>[2Fe-2S] cluster</name>
        <dbReference type="ChEBI" id="CHEBI:190135"/>
    </ligand>
</feature>
<feature type="short sequence motif" description="Cx2C motif 1" evidence="10">
    <location>
        <begin position="324"/>
        <end position="327"/>
    </location>
</feature>
<comment type="subcellular location">
    <subcellularLocation>
        <location evidence="10">Cytoplasm</location>
    </subcellularLocation>
    <subcellularLocation>
        <location evidence="10">Mitochondrion intermembrane space</location>
    </subcellularLocation>
</comment>
<evidence type="ECO:0000256" key="7">
    <source>
        <dbReference type="ARBA" id="ARBA00023004"/>
    </source>
</evidence>
<feature type="region of interest" description="Fe-S binding site B" evidence="10">
    <location>
        <begin position="324"/>
        <end position="338"/>
    </location>
</feature>
<keyword evidence="8 10" id="KW-0411">Iron-sulfur</keyword>
<evidence type="ECO:0000256" key="1">
    <source>
        <dbReference type="ARBA" id="ARBA00001966"/>
    </source>
</evidence>
<keyword evidence="3 10" id="KW-0004">4Fe-4S</keyword>
<sequence length="364" mass="36673">MPPIAVDSTAGPVPHTSAGSVSATNVDASGSVLVIGSMSAAQSGAYQKTVEHCGQGGQRQVEMHMVDRLTDGATTLPPATYPLAHLVVPYSDASSPQLLSALHDALRPQGKIVVESAELLDEMAANKVRAELTIAGFVDAQVDSATGVVTATKSADAAASSSSGAAAAAPLSSGSAASGALPLRRKLGGGERAKKASLWATQPAPAGGSGAGLIDPSSLLTAADFVPSTAVKRPDCDVGPGASKKKKACKGCTCGLKELQEAEMQGEVIQLDQDDMDMPNAAPSSAAPGGGKRTEITETIVGKDGIARTVKRIQVDTKGATSSCGSCFLGDAFRCSSCPFLGLPAFEPGQKVEIPAGMDDDVDV</sequence>
<gene>
    <name evidence="14" type="ORF">PSFLO_03880</name>
</gene>
<evidence type="ECO:0000313" key="14">
    <source>
        <dbReference type="EMBL" id="SPO38402.1"/>
    </source>
</evidence>
<comment type="domain">
    <text evidence="10">The N-terminal domain has structural similarity with S-adenosyl-L-methionine-dependent methyltransferases, but does not bind S-adenosyl-L-methionine. It is required for correct assembly of the 2 Fe-S clusters.</text>
</comment>
<dbReference type="GO" id="GO:0005758">
    <property type="term" value="C:mitochondrial intermembrane space"/>
    <property type="evidence" value="ECO:0007669"/>
    <property type="project" value="UniProtKB-SubCell"/>
</dbReference>
<feature type="binding site" evidence="10">
    <location>
        <position position="335"/>
    </location>
    <ligand>
        <name>[4Fe-4S] cluster</name>
        <dbReference type="ChEBI" id="CHEBI:49883"/>
    </ligand>
</feature>
<comment type="cofactor">
    <cofactor evidence="1 10">
        <name>[4Fe-4S] cluster</name>
        <dbReference type="ChEBI" id="CHEBI:49883"/>
    </cofactor>
</comment>
<protein>
    <submittedName>
        <fullName evidence="14">Related to DRE2 - component of the Fe-S protein assembly machinery</fullName>
    </submittedName>
</protein>
<dbReference type="PANTHER" id="PTHR13273:SF14">
    <property type="entry name" value="ANAMORSIN"/>
    <property type="match status" value="1"/>
</dbReference>
<feature type="binding site" evidence="10">
    <location>
        <position position="249"/>
    </location>
    <ligand>
        <name>[2Fe-2S] cluster</name>
        <dbReference type="ChEBI" id="CHEBI:190135"/>
    </ligand>
</feature>
<comment type="domain">
    <text evidence="10">The C-terminal domain binds 2 Fe-S clusters but is otherwise mostly in an intrinsically disordered conformation.</text>
</comment>
<feature type="binding site" evidence="10">
    <location>
        <position position="338"/>
    </location>
    <ligand>
        <name>[4Fe-4S] cluster</name>
        <dbReference type="ChEBI" id="CHEBI:49883"/>
    </ligand>
</feature>
<evidence type="ECO:0000256" key="3">
    <source>
        <dbReference type="ARBA" id="ARBA00022485"/>
    </source>
</evidence>
<dbReference type="GO" id="GO:0051537">
    <property type="term" value="F:2 iron, 2 sulfur cluster binding"/>
    <property type="evidence" value="ECO:0007669"/>
    <property type="project" value="UniProtKB-UniRule"/>
</dbReference>
<keyword evidence="6 10" id="KW-0479">Metal-binding</keyword>
<evidence type="ECO:0000256" key="10">
    <source>
        <dbReference type="HAMAP-Rule" id="MF_03115"/>
    </source>
</evidence>
<proteinExistence type="inferred from homology"/>
<dbReference type="InterPro" id="IPR029063">
    <property type="entry name" value="SAM-dependent_MTases_sf"/>
</dbReference>
<dbReference type="PANTHER" id="PTHR13273">
    <property type="entry name" value="ANAMORSIN"/>
    <property type="match status" value="1"/>
</dbReference>
<organism evidence="14 15">
    <name type="scientific">Pseudozyma flocculosa</name>
    <dbReference type="NCBI Taxonomy" id="84751"/>
    <lineage>
        <taxon>Eukaryota</taxon>
        <taxon>Fungi</taxon>
        <taxon>Dikarya</taxon>
        <taxon>Basidiomycota</taxon>
        <taxon>Ustilaginomycotina</taxon>
        <taxon>Ustilaginomycetes</taxon>
        <taxon>Ustilaginales</taxon>
        <taxon>Ustilaginaceae</taxon>
        <taxon>Pseudozyma</taxon>
    </lineage>
</organism>
<feature type="domain" description="Anamorsin C-terminal" evidence="12">
    <location>
        <begin position="231"/>
        <end position="354"/>
    </location>
</feature>
<feature type="binding site" evidence="10">
    <location>
        <position position="252"/>
    </location>
    <ligand>
        <name>[2Fe-2S] cluster</name>
        <dbReference type="ChEBI" id="CHEBI:190135"/>
    </ligand>
</feature>
<evidence type="ECO:0000256" key="6">
    <source>
        <dbReference type="ARBA" id="ARBA00022723"/>
    </source>
</evidence>
<keyword evidence="7 10" id="KW-0408">Iron</keyword>
<comment type="caution">
    <text evidence="10">Lacks conserved residue(s) required for the propagation of feature annotation.</text>
</comment>
<reference evidence="14 15" key="1">
    <citation type="submission" date="2018-03" db="EMBL/GenBank/DDBJ databases">
        <authorList>
            <person name="Guldener U."/>
        </authorList>
    </citation>
    <scope>NUCLEOTIDE SEQUENCE [LARGE SCALE GENOMIC DNA]</scope>
    <source>
        <strain evidence="14 15">DAOM196992</strain>
    </source>
</reference>
<comment type="similarity">
    <text evidence="2 10">Belongs to the anamorsin family.</text>
</comment>
<evidence type="ECO:0000256" key="5">
    <source>
        <dbReference type="ARBA" id="ARBA00022714"/>
    </source>
</evidence>
<evidence type="ECO:0000256" key="8">
    <source>
        <dbReference type="ARBA" id="ARBA00023014"/>
    </source>
</evidence>
<name>A0A5C3F272_9BASI</name>
<comment type="domain">
    <text evidence="10">The twin Cx2C motifs are involved in the recognition by the mitochondrial MIA40-ERV1 disulfide relay system. The formation of 2 disulfide bonds in the Cx2C motifs through dithiol/disulfide exchange reactions effectively traps the protein in the mitochondrial intermembrane space.</text>
</comment>
<feature type="region of interest" description="Disordered" evidence="11">
    <location>
        <begin position="1"/>
        <end position="22"/>
    </location>
</feature>